<sequence>MAKDRGKRGPANAAPLRSEDECTPASLGRPPLKRQARGRAVRTYCATWSTDYEHGWDLRLPEYSILAKGPSRLQRAVAREEGTARRLFAGVLSSSPTLQNTRRKRHLVLLRQGYSVTPAPDIYLFEGRPGISTVDSLQRICPVRNSATPPHTDHHKARMRMRIRSSGTSGPDFKRQVGLSELRSQTCKEGGATARRDGHPRGSRRQSKQAGDEASKVTQRESKRRSVAASQTAAVAKLVDANVILYVKSGRRPHWRWWAVAACIVP</sequence>
<dbReference type="AlphaFoldDB" id="A0A1B5L0M8"/>
<evidence type="ECO:0000313" key="3">
    <source>
        <dbReference type="Proteomes" id="UP000054053"/>
    </source>
</evidence>
<protein>
    <submittedName>
        <fullName evidence="2">Uncharacterized protein</fullName>
    </submittedName>
</protein>
<accession>A0A1B5L0M8</accession>
<dbReference type="EMBL" id="BBTG02000009">
    <property type="protein sequence ID" value="GAO16540.1"/>
    <property type="molecule type" value="Genomic_DNA"/>
</dbReference>
<name>A0A1B5L0M8_USTVR</name>
<proteinExistence type="predicted"/>
<gene>
    <name evidence="2" type="ORF">UVI_02023770</name>
</gene>
<feature type="compositionally biased region" description="Basic and acidic residues" evidence="1">
    <location>
        <begin position="210"/>
        <end position="221"/>
    </location>
</feature>
<feature type="compositionally biased region" description="Basic residues" evidence="1">
    <location>
        <begin position="153"/>
        <end position="163"/>
    </location>
</feature>
<organism evidence="2 3">
    <name type="scientific">Ustilaginoidea virens</name>
    <name type="common">Rice false smut fungus</name>
    <name type="synonym">Villosiclava virens</name>
    <dbReference type="NCBI Taxonomy" id="1159556"/>
    <lineage>
        <taxon>Eukaryota</taxon>
        <taxon>Fungi</taxon>
        <taxon>Dikarya</taxon>
        <taxon>Ascomycota</taxon>
        <taxon>Pezizomycotina</taxon>
        <taxon>Sordariomycetes</taxon>
        <taxon>Hypocreomycetidae</taxon>
        <taxon>Hypocreales</taxon>
        <taxon>Clavicipitaceae</taxon>
        <taxon>Ustilaginoidea</taxon>
    </lineage>
</organism>
<feature type="region of interest" description="Disordered" evidence="1">
    <location>
        <begin position="1"/>
        <end position="34"/>
    </location>
</feature>
<comment type="caution">
    <text evidence="2">The sequence shown here is derived from an EMBL/GenBank/DDBJ whole genome shotgun (WGS) entry which is preliminary data.</text>
</comment>
<evidence type="ECO:0000256" key="1">
    <source>
        <dbReference type="SAM" id="MobiDB-lite"/>
    </source>
</evidence>
<reference evidence="3" key="1">
    <citation type="journal article" date="2016" name="Genome Announc.">
        <title>Genome sequence of Ustilaginoidea virens IPU010, a rice pathogenic fungus causing false smut.</title>
        <authorList>
            <person name="Kumagai T."/>
            <person name="Ishii T."/>
            <person name="Terai G."/>
            <person name="Umemura M."/>
            <person name="Machida M."/>
            <person name="Asai K."/>
        </authorList>
    </citation>
    <scope>NUCLEOTIDE SEQUENCE [LARGE SCALE GENOMIC DNA]</scope>
    <source>
        <strain evidence="3">IPU010</strain>
    </source>
</reference>
<evidence type="ECO:0000313" key="2">
    <source>
        <dbReference type="EMBL" id="GAO16540.1"/>
    </source>
</evidence>
<feature type="region of interest" description="Disordered" evidence="1">
    <location>
        <begin position="143"/>
        <end position="230"/>
    </location>
</feature>
<dbReference type="Proteomes" id="UP000054053">
    <property type="component" value="Unassembled WGS sequence"/>
</dbReference>